<dbReference type="InterPro" id="IPR045339">
    <property type="entry name" value="DUF6534"/>
</dbReference>
<accession>A0A0D0CET1</accession>
<keyword evidence="1" id="KW-0812">Transmembrane</keyword>
<keyword evidence="1" id="KW-0472">Membrane</keyword>
<keyword evidence="1" id="KW-1133">Transmembrane helix</keyword>
<feature type="transmembrane region" description="Helical" evidence="1">
    <location>
        <begin position="124"/>
        <end position="150"/>
    </location>
</feature>
<dbReference type="AlphaFoldDB" id="A0A0D0CET1"/>
<feature type="transmembrane region" description="Helical" evidence="1">
    <location>
        <begin position="91"/>
        <end position="112"/>
    </location>
</feature>
<name>A0A0D0CET1_9AGAR</name>
<dbReference type="PANTHER" id="PTHR40465:SF1">
    <property type="entry name" value="DUF6534 DOMAIN-CONTAINING PROTEIN"/>
    <property type="match status" value="1"/>
</dbReference>
<keyword evidence="4" id="KW-1185">Reference proteome</keyword>
<feature type="transmembrane region" description="Helical" evidence="1">
    <location>
        <begin position="204"/>
        <end position="225"/>
    </location>
</feature>
<dbReference type="OrthoDB" id="3070057at2759"/>
<organism evidence="3 4">
    <name type="scientific">Collybiopsis luxurians FD-317 M1</name>
    <dbReference type="NCBI Taxonomy" id="944289"/>
    <lineage>
        <taxon>Eukaryota</taxon>
        <taxon>Fungi</taxon>
        <taxon>Dikarya</taxon>
        <taxon>Basidiomycota</taxon>
        <taxon>Agaricomycotina</taxon>
        <taxon>Agaricomycetes</taxon>
        <taxon>Agaricomycetidae</taxon>
        <taxon>Agaricales</taxon>
        <taxon>Marasmiineae</taxon>
        <taxon>Omphalotaceae</taxon>
        <taxon>Collybiopsis</taxon>
        <taxon>Collybiopsis luxurians</taxon>
    </lineage>
</organism>
<reference evidence="3 4" key="1">
    <citation type="submission" date="2014-04" db="EMBL/GenBank/DDBJ databases">
        <title>Evolutionary Origins and Diversification of the Mycorrhizal Mutualists.</title>
        <authorList>
            <consortium name="DOE Joint Genome Institute"/>
            <consortium name="Mycorrhizal Genomics Consortium"/>
            <person name="Kohler A."/>
            <person name="Kuo A."/>
            <person name="Nagy L.G."/>
            <person name="Floudas D."/>
            <person name="Copeland A."/>
            <person name="Barry K.W."/>
            <person name="Cichocki N."/>
            <person name="Veneault-Fourrey C."/>
            <person name="LaButti K."/>
            <person name="Lindquist E.A."/>
            <person name="Lipzen A."/>
            <person name="Lundell T."/>
            <person name="Morin E."/>
            <person name="Murat C."/>
            <person name="Riley R."/>
            <person name="Ohm R."/>
            <person name="Sun H."/>
            <person name="Tunlid A."/>
            <person name="Henrissat B."/>
            <person name="Grigoriev I.V."/>
            <person name="Hibbett D.S."/>
            <person name="Martin F."/>
        </authorList>
    </citation>
    <scope>NUCLEOTIDE SEQUENCE [LARGE SCALE GENOMIC DNA]</scope>
    <source>
        <strain evidence="3 4">FD-317 M1</strain>
    </source>
</reference>
<evidence type="ECO:0000313" key="3">
    <source>
        <dbReference type="EMBL" id="KIK53478.1"/>
    </source>
</evidence>
<proteinExistence type="predicted"/>
<dbReference type="HOGENOM" id="CLU_824001_0_0_1"/>
<feature type="domain" description="DUF6534" evidence="2">
    <location>
        <begin position="161"/>
        <end position="254"/>
    </location>
</feature>
<feature type="transmembrane region" description="Helical" evidence="1">
    <location>
        <begin position="21"/>
        <end position="40"/>
    </location>
</feature>
<dbReference type="Proteomes" id="UP000053593">
    <property type="component" value="Unassembled WGS sequence"/>
</dbReference>
<evidence type="ECO:0000256" key="1">
    <source>
        <dbReference type="SAM" id="Phobius"/>
    </source>
</evidence>
<protein>
    <recommendedName>
        <fullName evidence="2">DUF6534 domain-containing protein</fullName>
    </recommendedName>
</protein>
<gene>
    <name evidence="3" type="ORF">GYMLUDRAFT_63716</name>
</gene>
<dbReference type="PANTHER" id="PTHR40465">
    <property type="entry name" value="CHROMOSOME 1, WHOLE GENOME SHOTGUN SEQUENCE"/>
    <property type="match status" value="1"/>
</dbReference>
<sequence>MASAQSPSLPLPDITPMFLDIWHLILPLVFCASKYIFIILDSEPQIASGFALGSGWGQLDHVIKFPPEANPLPSFIGVDVLLTHVFYGWRIFMLGKSYIIPVIVGLVSFYFGNPRTDRAKYESLLLDFGNSVCCSDLRFSHGMAISVWYINLLKIWIVFLAAADLLITAGLVLSRSAMVYFMFRERRKTTYKHTITRLENAIKFIIETGAITAVLMVVELILFLTLPNENYNYMIFFCSGKVYANALLANLNSRITFVTSATVQHYPNISSVQSTTNSLWPRSKEERIKPVDSGTQNITLHKNNTTIGFQERDGAYELSEYEGGKALGSLSDQDNAV</sequence>
<dbReference type="EMBL" id="KN834829">
    <property type="protein sequence ID" value="KIK53478.1"/>
    <property type="molecule type" value="Genomic_DNA"/>
</dbReference>
<feature type="transmembrane region" description="Helical" evidence="1">
    <location>
        <begin position="156"/>
        <end position="183"/>
    </location>
</feature>
<evidence type="ECO:0000259" key="2">
    <source>
        <dbReference type="Pfam" id="PF20152"/>
    </source>
</evidence>
<evidence type="ECO:0000313" key="4">
    <source>
        <dbReference type="Proteomes" id="UP000053593"/>
    </source>
</evidence>
<dbReference type="Pfam" id="PF20152">
    <property type="entry name" value="DUF6534"/>
    <property type="match status" value="1"/>
</dbReference>